<comment type="caution">
    <text evidence="2">The sequence shown here is derived from an EMBL/GenBank/DDBJ whole genome shotgun (WGS) entry which is preliminary data.</text>
</comment>
<reference evidence="2 3" key="1">
    <citation type="submission" date="2017-08" db="EMBL/GenBank/DDBJ databases">
        <title>Infants hospitalized years apart are colonized by the same room-sourced microbial strains.</title>
        <authorList>
            <person name="Brooks B."/>
            <person name="Olm M.R."/>
            <person name="Firek B.A."/>
            <person name="Baker R."/>
            <person name="Thomas B.C."/>
            <person name="Morowitz M.J."/>
            <person name="Banfield J.F."/>
        </authorList>
    </citation>
    <scope>NUCLEOTIDE SEQUENCE [LARGE SCALE GENOMIC DNA]</scope>
    <source>
        <strain evidence="2">S2_003_000_R2_11</strain>
    </source>
</reference>
<evidence type="ECO:0000313" key="2">
    <source>
        <dbReference type="EMBL" id="PZQ94811.1"/>
    </source>
</evidence>
<dbReference type="Proteomes" id="UP000248975">
    <property type="component" value="Unassembled WGS sequence"/>
</dbReference>
<organism evidence="2 3">
    <name type="scientific">Cereibacter sphaeroides</name>
    <name type="common">Rhodobacter sphaeroides</name>
    <dbReference type="NCBI Taxonomy" id="1063"/>
    <lineage>
        <taxon>Bacteria</taxon>
        <taxon>Pseudomonadati</taxon>
        <taxon>Pseudomonadota</taxon>
        <taxon>Alphaproteobacteria</taxon>
        <taxon>Rhodobacterales</taxon>
        <taxon>Paracoccaceae</taxon>
        <taxon>Cereibacter</taxon>
    </lineage>
</organism>
<name>A0A2W5RWE7_CERSP</name>
<feature type="coiled-coil region" evidence="1">
    <location>
        <begin position="44"/>
        <end position="78"/>
    </location>
</feature>
<dbReference type="AlphaFoldDB" id="A0A2W5RWE7"/>
<accession>A0A2W5RWE7</accession>
<keyword evidence="1" id="KW-0175">Coiled coil</keyword>
<evidence type="ECO:0000313" key="3">
    <source>
        <dbReference type="Proteomes" id="UP000248975"/>
    </source>
</evidence>
<proteinExistence type="predicted"/>
<gene>
    <name evidence="2" type="ORF">DI533_21430</name>
</gene>
<evidence type="ECO:0000256" key="1">
    <source>
        <dbReference type="SAM" id="Coils"/>
    </source>
</evidence>
<dbReference type="EMBL" id="QFQS01000013">
    <property type="protein sequence ID" value="PZQ94811.1"/>
    <property type="molecule type" value="Genomic_DNA"/>
</dbReference>
<sequence>MELARPVRRLDEEPLEDEELMDLAGGANPRHLVTMAMCDTEEIVIHLSKRLLDALEEVDDLTAERDQLRQELRDEVGR</sequence>
<protein>
    <submittedName>
        <fullName evidence="2">Uncharacterized protein</fullName>
    </submittedName>
</protein>